<accession>A0A7G6VSZ9</accession>
<dbReference type="Proteomes" id="UP000515297">
    <property type="component" value="Chromosome"/>
</dbReference>
<dbReference type="PANTHER" id="PTHR12526">
    <property type="entry name" value="GLYCOSYLTRANSFERASE"/>
    <property type="match status" value="1"/>
</dbReference>
<dbReference type="Gene3D" id="3.40.50.2000">
    <property type="entry name" value="Glycogen Phosphorylase B"/>
    <property type="match status" value="2"/>
</dbReference>
<dbReference type="Pfam" id="PF00534">
    <property type="entry name" value="Glycos_transf_1"/>
    <property type="match status" value="1"/>
</dbReference>
<feature type="domain" description="Glycosyltransferase subfamily 4-like N-terminal" evidence="2">
    <location>
        <begin position="20"/>
        <end position="181"/>
    </location>
</feature>
<name>A0A7G6VSZ9_9SPHN</name>
<dbReference type="InterPro" id="IPR028098">
    <property type="entry name" value="Glyco_trans_4-like_N"/>
</dbReference>
<evidence type="ECO:0000259" key="2">
    <source>
        <dbReference type="Pfam" id="PF13439"/>
    </source>
</evidence>
<evidence type="ECO:0000313" key="3">
    <source>
        <dbReference type="EMBL" id="QNE04864.1"/>
    </source>
</evidence>
<dbReference type="SUPFAM" id="SSF53756">
    <property type="entry name" value="UDP-Glycosyltransferase/glycogen phosphorylase"/>
    <property type="match status" value="1"/>
</dbReference>
<dbReference type="AlphaFoldDB" id="A0A7G6VSZ9"/>
<dbReference type="EMBL" id="CP060052">
    <property type="protein sequence ID" value="QNE04864.1"/>
    <property type="molecule type" value="Genomic_DNA"/>
</dbReference>
<sequence>MKQCSGLRLFMFSAVDSSHPGGVQTLVDSLETGLKRRGHTVAHAWSEASGPRPKDRKVMRLHLRSLDEANGTGRTVHIPSMLRIFWALLRARPDIVHAHYLTFRIDYLLRLRRWFGYKLVVTAHGSDLLRPWQQERPFLPSILTNADRITSVSRDLAQAAQAIGGDRTAPIEIIRNGIDTEFFSPPAEPRAVEAQTVVNVGRLEPVKGQDILLSAFARVLDEYPDAKLLLIGDGGAKDELVRKAAFLGISDSVEFAGMLDREEIRDRLQASSLFVLPSRSEGTPVALIEALACGLNCIGTDVGGVPDVLADVGTVVPPEDVDALAMAMIGHYADPQAAQALRSRIRAEAERYSIDKSIDQYEALYRDLLRE</sequence>
<dbReference type="GO" id="GO:0016757">
    <property type="term" value="F:glycosyltransferase activity"/>
    <property type="evidence" value="ECO:0007669"/>
    <property type="project" value="InterPro"/>
</dbReference>
<dbReference type="Pfam" id="PF13439">
    <property type="entry name" value="Glyco_transf_4"/>
    <property type="match status" value="1"/>
</dbReference>
<reference evidence="3 4" key="1">
    <citation type="submission" date="2020-08" db="EMBL/GenBank/DDBJ databases">
        <authorList>
            <person name="Liu G."/>
            <person name="Sun C."/>
        </authorList>
    </citation>
    <scope>NUCLEOTIDE SEQUENCE [LARGE SCALE GENOMIC DNA]</scope>
    <source>
        <strain evidence="3 4">OT19</strain>
    </source>
</reference>
<gene>
    <name evidence="3" type="ORF">H4O24_13200</name>
</gene>
<feature type="domain" description="Glycosyl transferase family 1" evidence="1">
    <location>
        <begin position="190"/>
        <end position="345"/>
    </location>
</feature>
<dbReference type="InterPro" id="IPR001296">
    <property type="entry name" value="Glyco_trans_1"/>
</dbReference>
<proteinExistence type="predicted"/>
<organism evidence="3 4">
    <name type="scientific">Croceicoccus marinus</name>
    <dbReference type="NCBI Taxonomy" id="450378"/>
    <lineage>
        <taxon>Bacteria</taxon>
        <taxon>Pseudomonadati</taxon>
        <taxon>Pseudomonadota</taxon>
        <taxon>Alphaproteobacteria</taxon>
        <taxon>Sphingomonadales</taxon>
        <taxon>Erythrobacteraceae</taxon>
        <taxon>Croceicoccus</taxon>
    </lineage>
</organism>
<evidence type="ECO:0000313" key="4">
    <source>
        <dbReference type="Proteomes" id="UP000515297"/>
    </source>
</evidence>
<protein>
    <submittedName>
        <fullName evidence="3">Glycosyltransferase</fullName>
    </submittedName>
</protein>
<keyword evidence="3" id="KW-0808">Transferase</keyword>
<dbReference type="RefSeq" id="WP_185884103.1">
    <property type="nucleotide sequence ID" value="NZ_CP060052.1"/>
</dbReference>
<evidence type="ECO:0000259" key="1">
    <source>
        <dbReference type="Pfam" id="PF00534"/>
    </source>
</evidence>